<evidence type="ECO:0000259" key="14">
    <source>
        <dbReference type="Pfam" id="PF01915"/>
    </source>
</evidence>
<dbReference type="InterPro" id="IPR017853">
    <property type="entry name" value="GH"/>
</dbReference>
<proteinExistence type="inferred from homology"/>
<sequence>MHPKLYRHVRESICKGALYVLTGPALASFTFPDCTSGPLANVSVCDPSLDATTRAKALISLFTTAEKINLTVSTSPGVPRLGLSSYVWWNEALHGVADSPGVTFSADNKSAFGSATSFPQPITLGAAFDDDLVYAVASTISTEARAFSNNGHAGLNFWTPNINPFRDPRWGRGQETPGEDAFHLSSYVKALIAGLQGTEYASSGSTSNNNHNTNSNTTTKSYRKVTATCKHFAGYDIESWNGNFRYQVDASINTQDMVEYYLPSFQACARDAGVGAFMCSYNAVNGVPTCADDWLLNDVLRTHWNWSSTGSVVSDCDAVQNVFLPHRWADSRAGAAAAALKAGTDLNCGTYFSHHLVEAYDSGLIEDADLDTALTRLYAGLVELGFFDPAEEQPYRSLGWNDVNTPEAQNLARLAAAEGTVLLKNINNTLPLTVEKMQGKKVAVLGDWATATTQMQGSYYGTPPYLHSPLYAVQELLGNESVVYAYAPSYTDPTSDSWDAIWEAAGEADILLYFTGIDDTVESEGNDRVSLSWMGSQLDVIGDLAMSGKPLVVVQFGGGQLDSTPLIENPGVGALLWGGYPGQDGGTAVLDVITGAYPPAGRLPVTQYPAHYIANVSMTDMALRPDQETGFPGRTYRCFTAQIALSDTTSNTFDIASLITNCSGVAYLDLCPFATVSATVSNTGNVQSDYAALLFLKGEFGPAPYPLKTLVAYERAHNISTGLNSAATLELALNLASLSRVDESGKRVLYPGSYCIELDTMPALASLNFTLTGKETVLDEWPAAPTGRKGSGTPEVGPDYYVGGLGTVNDAGGEIPLGA</sequence>
<dbReference type="SUPFAM" id="SSF52279">
    <property type="entry name" value="Beta-D-glucan exohydrolase, C-terminal domain"/>
    <property type="match status" value="1"/>
</dbReference>
<comment type="similarity">
    <text evidence="2">Belongs to the glycosyl hydrolase 3 family.</text>
</comment>
<dbReference type="InterPro" id="IPR036881">
    <property type="entry name" value="Glyco_hydro_3_C_sf"/>
</dbReference>
<keyword evidence="5 15" id="KW-0378">Hydrolase</keyword>
<dbReference type="InterPro" id="IPR001764">
    <property type="entry name" value="Glyco_hydro_3_N"/>
</dbReference>
<keyword evidence="8" id="KW-0326">Glycosidase</keyword>
<dbReference type="InterPro" id="IPR044993">
    <property type="entry name" value="BXL"/>
</dbReference>
<evidence type="ECO:0000259" key="13">
    <source>
        <dbReference type="Pfam" id="PF00933"/>
    </source>
</evidence>
<dbReference type="Pfam" id="PF00933">
    <property type="entry name" value="Glyco_hydro_3"/>
    <property type="match status" value="1"/>
</dbReference>
<comment type="pathway">
    <text evidence="1">Glycan degradation; xylan degradation.</text>
</comment>
<evidence type="ECO:0000256" key="4">
    <source>
        <dbReference type="ARBA" id="ARBA00022729"/>
    </source>
</evidence>
<dbReference type="Gene3D" id="3.20.20.300">
    <property type="entry name" value="Glycoside hydrolase, family 3, N-terminal domain"/>
    <property type="match status" value="1"/>
</dbReference>
<keyword evidence="7" id="KW-0119">Carbohydrate metabolism</keyword>
<dbReference type="PANTHER" id="PTHR42721:SF3">
    <property type="entry name" value="BETA-D-XYLOSIDASE 5-RELATED"/>
    <property type="match status" value="1"/>
</dbReference>
<dbReference type="Gene3D" id="2.60.40.10">
    <property type="entry name" value="Immunoglobulins"/>
    <property type="match status" value="1"/>
</dbReference>
<dbReference type="Proteomes" id="UP000241462">
    <property type="component" value="Unassembled WGS sequence"/>
</dbReference>
<evidence type="ECO:0000256" key="3">
    <source>
        <dbReference type="ARBA" id="ARBA00022651"/>
    </source>
</evidence>
<dbReference type="UniPathway" id="UPA00114"/>
<name>A0A2T3A014_9PEZI</name>
<evidence type="ECO:0000256" key="9">
    <source>
        <dbReference type="ARBA" id="ARBA00023326"/>
    </source>
</evidence>
<dbReference type="InParanoid" id="A0A2T3A014"/>
<dbReference type="EC" id="3.2.1.37" evidence="11"/>
<evidence type="ECO:0000256" key="2">
    <source>
        <dbReference type="ARBA" id="ARBA00005336"/>
    </source>
</evidence>
<keyword evidence="4" id="KW-0732">Signal</keyword>
<keyword evidence="9" id="KW-0624">Polysaccharide degradation</keyword>
<reference evidence="15 16" key="1">
    <citation type="journal article" date="2018" name="Mycol. Prog.">
        <title>Coniella lustricola, a new species from submerged detritus.</title>
        <authorList>
            <person name="Raudabaugh D.B."/>
            <person name="Iturriaga T."/>
            <person name="Carver A."/>
            <person name="Mondo S."/>
            <person name="Pangilinan J."/>
            <person name="Lipzen A."/>
            <person name="He G."/>
            <person name="Amirebrahimi M."/>
            <person name="Grigoriev I.V."/>
            <person name="Miller A.N."/>
        </authorList>
    </citation>
    <scope>NUCLEOTIDE SEQUENCE [LARGE SCALE GENOMIC DNA]</scope>
    <source>
        <strain evidence="15 16">B22-T-1</strain>
    </source>
</reference>
<gene>
    <name evidence="15" type="ORF">BD289DRAFT_462564</name>
</gene>
<dbReference type="EMBL" id="KZ678533">
    <property type="protein sequence ID" value="PSR80350.1"/>
    <property type="molecule type" value="Genomic_DNA"/>
</dbReference>
<dbReference type="Pfam" id="PF01915">
    <property type="entry name" value="Glyco_hydro_3_C"/>
    <property type="match status" value="1"/>
</dbReference>
<dbReference type="OrthoDB" id="47059at2759"/>
<evidence type="ECO:0000256" key="6">
    <source>
        <dbReference type="ARBA" id="ARBA00023180"/>
    </source>
</evidence>
<dbReference type="InterPro" id="IPR002772">
    <property type="entry name" value="Glyco_hydro_3_C"/>
</dbReference>
<comment type="catalytic activity">
    <reaction evidence="10">
        <text>Hydrolysis of (1-&gt;4)-beta-D-xylans, to remove successive D-xylose residues from the non-reducing termini.</text>
        <dbReference type="EC" id="3.2.1.37"/>
    </reaction>
</comment>
<dbReference type="PANTHER" id="PTHR42721">
    <property type="entry name" value="SUGAR HYDROLASE-RELATED"/>
    <property type="match status" value="1"/>
</dbReference>
<dbReference type="STRING" id="2025994.A0A2T3A014"/>
<evidence type="ECO:0000256" key="10">
    <source>
        <dbReference type="ARBA" id="ARBA00024574"/>
    </source>
</evidence>
<evidence type="ECO:0000256" key="5">
    <source>
        <dbReference type="ARBA" id="ARBA00022801"/>
    </source>
</evidence>
<evidence type="ECO:0000313" key="16">
    <source>
        <dbReference type="Proteomes" id="UP000241462"/>
    </source>
</evidence>
<keyword evidence="3" id="KW-0858">Xylan degradation</keyword>
<feature type="domain" description="Glycoside hydrolase family 3 C-terminal" evidence="14">
    <location>
        <begin position="420"/>
        <end position="610"/>
    </location>
</feature>
<accession>A0A2T3A014</accession>
<organism evidence="15 16">
    <name type="scientific">Coniella lustricola</name>
    <dbReference type="NCBI Taxonomy" id="2025994"/>
    <lineage>
        <taxon>Eukaryota</taxon>
        <taxon>Fungi</taxon>
        <taxon>Dikarya</taxon>
        <taxon>Ascomycota</taxon>
        <taxon>Pezizomycotina</taxon>
        <taxon>Sordariomycetes</taxon>
        <taxon>Sordariomycetidae</taxon>
        <taxon>Diaporthales</taxon>
        <taxon>Schizoparmaceae</taxon>
        <taxon>Coniella</taxon>
    </lineage>
</organism>
<dbReference type="GO" id="GO:0009044">
    <property type="term" value="F:xylan 1,4-beta-xylosidase activity"/>
    <property type="evidence" value="ECO:0007669"/>
    <property type="project" value="UniProtKB-EC"/>
</dbReference>
<evidence type="ECO:0000256" key="11">
    <source>
        <dbReference type="ARBA" id="ARBA00026107"/>
    </source>
</evidence>
<dbReference type="GO" id="GO:0031222">
    <property type="term" value="P:arabinan catabolic process"/>
    <property type="evidence" value="ECO:0007669"/>
    <property type="project" value="TreeGrafter"/>
</dbReference>
<evidence type="ECO:0000256" key="1">
    <source>
        <dbReference type="ARBA" id="ARBA00004851"/>
    </source>
</evidence>
<evidence type="ECO:0000256" key="12">
    <source>
        <dbReference type="SAM" id="MobiDB-lite"/>
    </source>
</evidence>
<dbReference type="InterPro" id="IPR036962">
    <property type="entry name" value="Glyco_hydro_3_N_sf"/>
</dbReference>
<dbReference type="Gene3D" id="3.40.50.1700">
    <property type="entry name" value="Glycoside hydrolase family 3 C-terminal domain"/>
    <property type="match status" value="1"/>
</dbReference>
<evidence type="ECO:0000313" key="15">
    <source>
        <dbReference type="EMBL" id="PSR80350.1"/>
    </source>
</evidence>
<dbReference type="InterPro" id="IPR013783">
    <property type="entry name" value="Ig-like_fold"/>
</dbReference>
<feature type="region of interest" description="Disordered" evidence="12">
    <location>
        <begin position="200"/>
        <end position="219"/>
    </location>
</feature>
<dbReference type="GO" id="GO:0046556">
    <property type="term" value="F:alpha-L-arabinofuranosidase activity"/>
    <property type="evidence" value="ECO:0007669"/>
    <property type="project" value="TreeGrafter"/>
</dbReference>
<evidence type="ECO:0000256" key="7">
    <source>
        <dbReference type="ARBA" id="ARBA00023277"/>
    </source>
</evidence>
<feature type="compositionally biased region" description="Low complexity" evidence="12">
    <location>
        <begin position="202"/>
        <end position="219"/>
    </location>
</feature>
<keyword evidence="6" id="KW-0325">Glycoprotein</keyword>
<evidence type="ECO:0000256" key="8">
    <source>
        <dbReference type="ARBA" id="ARBA00023295"/>
    </source>
</evidence>
<protein>
    <recommendedName>
        <fullName evidence="11">xylan 1,4-beta-xylosidase</fullName>
        <ecNumber evidence="11">3.2.1.37</ecNumber>
    </recommendedName>
</protein>
<dbReference type="AlphaFoldDB" id="A0A2T3A014"/>
<dbReference type="SUPFAM" id="SSF51445">
    <property type="entry name" value="(Trans)glycosidases"/>
    <property type="match status" value="1"/>
</dbReference>
<feature type="domain" description="Glycoside hydrolase family 3 N-terminal" evidence="13">
    <location>
        <begin position="110"/>
        <end position="377"/>
    </location>
</feature>
<keyword evidence="16" id="KW-1185">Reference proteome</keyword>
<dbReference type="GO" id="GO:0045493">
    <property type="term" value="P:xylan catabolic process"/>
    <property type="evidence" value="ECO:0007669"/>
    <property type="project" value="UniProtKB-UniPathway"/>
</dbReference>